<keyword evidence="1" id="KW-0812">Transmembrane</keyword>
<dbReference type="EMBL" id="FUYV01000007">
    <property type="protein sequence ID" value="SKB91461.1"/>
    <property type="molecule type" value="Genomic_DNA"/>
</dbReference>
<name>A0A1T5F5S1_9BACT</name>
<feature type="transmembrane region" description="Helical" evidence="1">
    <location>
        <begin position="63"/>
        <end position="81"/>
    </location>
</feature>
<sequence length="88" mass="10348">MKRNFEDSWYLNIIMGFVALVLAFLLESSYEKLLLENRELPRGKGPKLGLLILRQLDDVGGKSMVLSFLILIALFCFWWAYKKFMKEK</sequence>
<dbReference type="Proteomes" id="UP000191055">
    <property type="component" value="Unassembled WGS sequence"/>
</dbReference>
<keyword evidence="1" id="KW-1133">Transmembrane helix</keyword>
<accession>A0A1T5F5S1</accession>
<protein>
    <submittedName>
        <fullName evidence="2">Uncharacterized protein</fullName>
    </submittedName>
</protein>
<reference evidence="3" key="1">
    <citation type="submission" date="2017-02" db="EMBL/GenBank/DDBJ databases">
        <authorList>
            <person name="Varghese N."/>
            <person name="Submissions S."/>
        </authorList>
    </citation>
    <scope>NUCLEOTIDE SEQUENCE [LARGE SCALE GENOMIC DNA]</scope>
    <source>
        <strain evidence="3">DSM 24412</strain>
    </source>
</reference>
<evidence type="ECO:0000313" key="2">
    <source>
        <dbReference type="EMBL" id="SKB91461.1"/>
    </source>
</evidence>
<keyword evidence="1" id="KW-0472">Membrane</keyword>
<dbReference type="STRING" id="889453.SAMN03080601_01487"/>
<proteinExistence type="predicted"/>
<dbReference type="RefSeq" id="WP_079557256.1">
    <property type="nucleotide sequence ID" value="NZ_CP021904.1"/>
</dbReference>
<feature type="transmembrane region" description="Helical" evidence="1">
    <location>
        <begin position="9"/>
        <end position="26"/>
    </location>
</feature>
<evidence type="ECO:0000313" key="3">
    <source>
        <dbReference type="Proteomes" id="UP000191055"/>
    </source>
</evidence>
<organism evidence="2 3">
    <name type="scientific">Alkalitalea saponilacus</name>
    <dbReference type="NCBI Taxonomy" id="889453"/>
    <lineage>
        <taxon>Bacteria</taxon>
        <taxon>Pseudomonadati</taxon>
        <taxon>Bacteroidota</taxon>
        <taxon>Bacteroidia</taxon>
        <taxon>Marinilabiliales</taxon>
        <taxon>Marinilabiliaceae</taxon>
        <taxon>Alkalitalea</taxon>
    </lineage>
</organism>
<gene>
    <name evidence="2" type="ORF">SAMN03080601_01487</name>
</gene>
<evidence type="ECO:0000256" key="1">
    <source>
        <dbReference type="SAM" id="Phobius"/>
    </source>
</evidence>
<dbReference type="AlphaFoldDB" id="A0A1T5F5S1"/>
<keyword evidence="3" id="KW-1185">Reference proteome</keyword>